<sequence>MHKVIPTILFLIISYGAFSQKQLTWEDFADVKFSNVYSPVYDDIFLKPKFGDGIKSYEGRRIRIKGYFLDFSLEDDEFFLLSKNPRASCFFCGGAGPESVLEVMFTKKANFKTDQLVEITGVLILNLDDVDHCNYIIKDATGKLIQ</sequence>
<gene>
    <name evidence="1" type="ORF">SAMN04488508_11321</name>
</gene>
<dbReference type="EMBL" id="FQYP01000013">
    <property type="protein sequence ID" value="SHJ64144.1"/>
    <property type="molecule type" value="Genomic_DNA"/>
</dbReference>
<dbReference type="RefSeq" id="WP_073321462.1">
    <property type="nucleotide sequence ID" value="NZ_FQYP01000013.1"/>
</dbReference>
<dbReference type="AlphaFoldDB" id="A0A1M6KZ46"/>
<keyword evidence="2" id="KW-1185">Reference proteome</keyword>
<evidence type="ECO:0000313" key="2">
    <source>
        <dbReference type="Proteomes" id="UP000184432"/>
    </source>
</evidence>
<accession>A0A1M6KZ46</accession>
<evidence type="ECO:0000313" key="1">
    <source>
        <dbReference type="EMBL" id="SHJ64144.1"/>
    </source>
</evidence>
<organism evidence="1 2">
    <name type="scientific">Aquimarina spongiae</name>
    <dbReference type="NCBI Taxonomy" id="570521"/>
    <lineage>
        <taxon>Bacteria</taxon>
        <taxon>Pseudomonadati</taxon>
        <taxon>Bacteroidota</taxon>
        <taxon>Flavobacteriia</taxon>
        <taxon>Flavobacteriales</taxon>
        <taxon>Flavobacteriaceae</taxon>
        <taxon>Aquimarina</taxon>
    </lineage>
</organism>
<name>A0A1M6KZ46_9FLAO</name>
<dbReference type="Proteomes" id="UP000184432">
    <property type="component" value="Unassembled WGS sequence"/>
</dbReference>
<evidence type="ECO:0008006" key="3">
    <source>
        <dbReference type="Google" id="ProtNLM"/>
    </source>
</evidence>
<dbReference type="STRING" id="570521.SAMN04488508_11321"/>
<reference evidence="2" key="1">
    <citation type="submission" date="2016-11" db="EMBL/GenBank/DDBJ databases">
        <authorList>
            <person name="Varghese N."/>
            <person name="Submissions S."/>
        </authorList>
    </citation>
    <scope>NUCLEOTIDE SEQUENCE [LARGE SCALE GENOMIC DNA]</scope>
    <source>
        <strain evidence="2">DSM 22623</strain>
    </source>
</reference>
<dbReference type="OrthoDB" id="1348500at2"/>
<protein>
    <recommendedName>
        <fullName evidence="3">DUF3299 domain-containing protein</fullName>
    </recommendedName>
</protein>
<dbReference type="Gene3D" id="2.40.50.870">
    <property type="entry name" value="Protein of unknown function (DUF3299)"/>
    <property type="match status" value="1"/>
</dbReference>
<proteinExistence type="predicted"/>